<dbReference type="EMBL" id="JBHTMP010000014">
    <property type="protein sequence ID" value="MFD1321795.1"/>
    <property type="molecule type" value="Genomic_DNA"/>
</dbReference>
<evidence type="ECO:0000256" key="6">
    <source>
        <dbReference type="SAM" id="Phobius"/>
    </source>
</evidence>
<evidence type="ECO:0000256" key="1">
    <source>
        <dbReference type="ARBA" id="ARBA00004651"/>
    </source>
</evidence>
<feature type="transmembrane region" description="Helical" evidence="6">
    <location>
        <begin position="119"/>
        <end position="138"/>
    </location>
</feature>
<gene>
    <name evidence="7" type="ORF">ACFQ4H_11910</name>
</gene>
<dbReference type="PANTHER" id="PTHR30250">
    <property type="entry name" value="PST FAMILY PREDICTED COLANIC ACID TRANSPORTER"/>
    <property type="match status" value="1"/>
</dbReference>
<feature type="transmembrane region" description="Helical" evidence="6">
    <location>
        <begin position="84"/>
        <end position="107"/>
    </location>
</feature>
<sequence length="434" mass="44526">MKRLLNLLPPGTIAVGGGLALLGAASYVHLGVAGHLLEASDYSSLSVLWSIVFTIGLGLFMPIEQEVARLVAARRTGGLPPGQVLTRGAAIAAAMLGLFGLILLGLGDLLTERLFAGDASLVWVLAGALAALAVAHTTRGLLSGLQLFPWYGTQLGIDGGLRIGLVAALGLAGIRSPFWYGLVLVVAPLVSVVCTAPPVLRAIGGGPPAPWRSLLRGLGLLIVSSLLAQVVVNIGVINAKLLNPDDVATAGALLSALVLVRIPLFVFASLQASLLPGLAAAATAGNQAAFQSLLRRALGIVTALGAVGSVVATLLGPWLVRILFDAPEVLTRVDFAWLSIGTLAYLWAMVLGQAILARNGHRAQALAWVVGTIALAAVTLVPMSTALRVEVAYTVGSIVVAASMAVLLRRSTQTISPVPPLETVASSLAPGDYR</sequence>
<proteinExistence type="predicted"/>
<comment type="caution">
    <text evidence="7">The sequence shown here is derived from an EMBL/GenBank/DDBJ whole genome shotgun (WGS) entry which is preliminary data.</text>
</comment>
<evidence type="ECO:0000256" key="2">
    <source>
        <dbReference type="ARBA" id="ARBA00022475"/>
    </source>
</evidence>
<evidence type="ECO:0000256" key="4">
    <source>
        <dbReference type="ARBA" id="ARBA00022989"/>
    </source>
</evidence>
<accession>A0ABW3YD67</accession>
<keyword evidence="5 6" id="KW-0472">Membrane</keyword>
<feature type="transmembrane region" description="Helical" evidence="6">
    <location>
        <begin position="42"/>
        <end position="63"/>
    </location>
</feature>
<feature type="transmembrane region" description="Helical" evidence="6">
    <location>
        <begin position="7"/>
        <end position="30"/>
    </location>
</feature>
<feature type="transmembrane region" description="Helical" evidence="6">
    <location>
        <begin position="178"/>
        <end position="200"/>
    </location>
</feature>
<dbReference type="InterPro" id="IPR050833">
    <property type="entry name" value="Poly_Biosynth_Transport"/>
</dbReference>
<comment type="subcellular location">
    <subcellularLocation>
        <location evidence="1">Cell membrane</location>
        <topology evidence="1">Multi-pass membrane protein</topology>
    </subcellularLocation>
</comment>
<feature type="transmembrane region" description="Helical" evidence="6">
    <location>
        <begin position="365"/>
        <end position="385"/>
    </location>
</feature>
<evidence type="ECO:0000256" key="3">
    <source>
        <dbReference type="ARBA" id="ARBA00022692"/>
    </source>
</evidence>
<keyword evidence="8" id="KW-1185">Reference proteome</keyword>
<evidence type="ECO:0000256" key="5">
    <source>
        <dbReference type="ARBA" id="ARBA00023136"/>
    </source>
</evidence>
<reference evidence="8" key="1">
    <citation type="journal article" date="2019" name="Int. J. Syst. Evol. Microbiol.">
        <title>The Global Catalogue of Microorganisms (GCM) 10K type strain sequencing project: providing services to taxonomists for standard genome sequencing and annotation.</title>
        <authorList>
            <consortium name="The Broad Institute Genomics Platform"/>
            <consortium name="The Broad Institute Genome Sequencing Center for Infectious Disease"/>
            <person name="Wu L."/>
            <person name="Ma J."/>
        </authorList>
    </citation>
    <scope>NUCLEOTIDE SEQUENCE [LARGE SCALE GENOMIC DNA]</scope>
    <source>
        <strain evidence="8">JCM 31037</strain>
    </source>
</reference>
<protein>
    <submittedName>
        <fullName evidence="7">Polysaccharide biosynthesis protein</fullName>
    </submittedName>
</protein>
<feature type="transmembrane region" description="Helical" evidence="6">
    <location>
        <begin position="150"/>
        <end position="172"/>
    </location>
</feature>
<evidence type="ECO:0000313" key="8">
    <source>
        <dbReference type="Proteomes" id="UP001597260"/>
    </source>
</evidence>
<feature type="transmembrane region" description="Helical" evidence="6">
    <location>
        <begin position="335"/>
        <end position="356"/>
    </location>
</feature>
<feature type="transmembrane region" description="Helical" evidence="6">
    <location>
        <begin position="391"/>
        <end position="408"/>
    </location>
</feature>
<organism evidence="7 8">
    <name type="scientific">Micromonospora sonneratiae</name>
    <dbReference type="NCBI Taxonomy" id="1184706"/>
    <lineage>
        <taxon>Bacteria</taxon>
        <taxon>Bacillati</taxon>
        <taxon>Actinomycetota</taxon>
        <taxon>Actinomycetes</taxon>
        <taxon>Micromonosporales</taxon>
        <taxon>Micromonosporaceae</taxon>
        <taxon>Micromonospora</taxon>
    </lineage>
</organism>
<keyword evidence="3 6" id="KW-0812">Transmembrane</keyword>
<feature type="transmembrane region" description="Helical" evidence="6">
    <location>
        <begin position="220"/>
        <end position="242"/>
    </location>
</feature>
<keyword evidence="2" id="KW-1003">Cell membrane</keyword>
<dbReference type="RefSeq" id="WP_377570167.1">
    <property type="nucleotide sequence ID" value="NZ_JBHTMP010000014.1"/>
</dbReference>
<dbReference type="PANTHER" id="PTHR30250:SF11">
    <property type="entry name" value="O-ANTIGEN TRANSPORTER-RELATED"/>
    <property type="match status" value="1"/>
</dbReference>
<dbReference type="Proteomes" id="UP001597260">
    <property type="component" value="Unassembled WGS sequence"/>
</dbReference>
<evidence type="ECO:0000313" key="7">
    <source>
        <dbReference type="EMBL" id="MFD1321795.1"/>
    </source>
</evidence>
<feature type="transmembrane region" description="Helical" evidence="6">
    <location>
        <begin position="297"/>
        <end position="320"/>
    </location>
</feature>
<keyword evidence="4 6" id="KW-1133">Transmembrane helix</keyword>
<name>A0ABW3YD67_9ACTN</name>